<keyword evidence="1" id="KW-0812">Transmembrane</keyword>
<organism evidence="3 4">
    <name type="scientific">Deinococcus seoulensis</name>
    <dbReference type="NCBI Taxonomy" id="1837379"/>
    <lineage>
        <taxon>Bacteria</taxon>
        <taxon>Thermotogati</taxon>
        <taxon>Deinococcota</taxon>
        <taxon>Deinococci</taxon>
        <taxon>Deinococcales</taxon>
        <taxon>Deinococcaceae</taxon>
        <taxon>Deinococcus</taxon>
    </lineage>
</organism>
<name>A0ABQ2RR23_9DEIO</name>
<evidence type="ECO:0000313" key="3">
    <source>
        <dbReference type="EMBL" id="GGR56895.1"/>
    </source>
</evidence>
<feature type="transmembrane region" description="Helical" evidence="1">
    <location>
        <begin position="35"/>
        <end position="56"/>
    </location>
</feature>
<feature type="domain" description="PAS" evidence="2">
    <location>
        <begin position="72"/>
        <end position="133"/>
    </location>
</feature>
<dbReference type="CDD" id="cd00130">
    <property type="entry name" value="PAS"/>
    <property type="match status" value="1"/>
</dbReference>
<dbReference type="InterPro" id="IPR013767">
    <property type="entry name" value="PAS_fold"/>
</dbReference>
<evidence type="ECO:0000259" key="2">
    <source>
        <dbReference type="PROSITE" id="PS50112"/>
    </source>
</evidence>
<dbReference type="NCBIfam" id="TIGR00229">
    <property type="entry name" value="sensory_box"/>
    <property type="match status" value="1"/>
</dbReference>
<accession>A0ABQ2RR23</accession>
<evidence type="ECO:0000313" key="4">
    <source>
        <dbReference type="Proteomes" id="UP000634308"/>
    </source>
</evidence>
<dbReference type="SMART" id="SM00091">
    <property type="entry name" value="PAS"/>
    <property type="match status" value="1"/>
</dbReference>
<dbReference type="PANTHER" id="PTHR44757">
    <property type="entry name" value="DIGUANYLATE CYCLASE DGCP"/>
    <property type="match status" value="1"/>
</dbReference>
<proteinExistence type="predicted"/>
<dbReference type="InterPro" id="IPR052155">
    <property type="entry name" value="Biofilm_reg_signaling"/>
</dbReference>
<dbReference type="InterPro" id="IPR000014">
    <property type="entry name" value="PAS"/>
</dbReference>
<dbReference type="EMBL" id="BMQM01000010">
    <property type="protein sequence ID" value="GGR56895.1"/>
    <property type="molecule type" value="Genomic_DNA"/>
</dbReference>
<evidence type="ECO:0000256" key="1">
    <source>
        <dbReference type="SAM" id="Phobius"/>
    </source>
</evidence>
<comment type="caution">
    <text evidence="3">The sequence shown here is derived from an EMBL/GenBank/DDBJ whole genome shotgun (WGS) entry which is preliminary data.</text>
</comment>
<dbReference type="Proteomes" id="UP000634308">
    <property type="component" value="Unassembled WGS sequence"/>
</dbReference>
<dbReference type="SUPFAM" id="SSF55785">
    <property type="entry name" value="PYP-like sensor domain (PAS domain)"/>
    <property type="match status" value="1"/>
</dbReference>
<feature type="transmembrane region" description="Helical" evidence="1">
    <location>
        <begin position="12"/>
        <end position="29"/>
    </location>
</feature>
<dbReference type="PANTHER" id="PTHR44757:SF2">
    <property type="entry name" value="BIOFILM ARCHITECTURE MAINTENANCE PROTEIN MBAA"/>
    <property type="match status" value="1"/>
</dbReference>
<sequence>MKPGLAELRWAYVLFALLTLETLLVAWLAPRPAALLLVLPLLAVQGGAVWLAPRIVTLVRGHRQLKESFEQELDFARQVMESVNHGLTVLDGDGRFTYVNRAYAQMLGLPASALVGRTPFEFTVPDDHAQLQEGRRAREAGQASSYRTRLRRTDGTTLDVIVTGTPQWHKGRIVGNFAVIAPLGELMNDLCCEKRRQAGAGGDQSDQG</sequence>
<protein>
    <recommendedName>
        <fullName evidence="2">PAS domain-containing protein</fullName>
    </recommendedName>
</protein>
<reference evidence="4" key="1">
    <citation type="journal article" date="2019" name="Int. J. Syst. Evol. Microbiol.">
        <title>The Global Catalogue of Microorganisms (GCM) 10K type strain sequencing project: providing services to taxonomists for standard genome sequencing and annotation.</title>
        <authorList>
            <consortium name="The Broad Institute Genomics Platform"/>
            <consortium name="The Broad Institute Genome Sequencing Center for Infectious Disease"/>
            <person name="Wu L."/>
            <person name="Ma J."/>
        </authorList>
    </citation>
    <scope>NUCLEOTIDE SEQUENCE [LARGE SCALE GENOMIC DNA]</scope>
    <source>
        <strain evidence="4">JCM 31404</strain>
    </source>
</reference>
<keyword evidence="4" id="KW-1185">Reference proteome</keyword>
<keyword evidence="1" id="KW-0472">Membrane</keyword>
<dbReference type="Gene3D" id="3.30.450.20">
    <property type="entry name" value="PAS domain"/>
    <property type="match status" value="1"/>
</dbReference>
<dbReference type="RefSeq" id="WP_189064676.1">
    <property type="nucleotide sequence ID" value="NZ_BMQM01000010.1"/>
</dbReference>
<dbReference type="PROSITE" id="PS50112">
    <property type="entry name" value="PAS"/>
    <property type="match status" value="1"/>
</dbReference>
<keyword evidence="1" id="KW-1133">Transmembrane helix</keyword>
<dbReference type="Pfam" id="PF00989">
    <property type="entry name" value="PAS"/>
    <property type="match status" value="1"/>
</dbReference>
<gene>
    <name evidence="3" type="ORF">GCM10008959_18160</name>
</gene>
<dbReference type="InterPro" id="IPR035965">
    <property type="entry name" value="PAS-like_dom_sf"/>
</dbReference>